<keyword evidence="4" id="KW-0548">Nucleotidyltransferase</keyword>
<dbReference type="InterPro" id="IPR004868">
    <property type="entry name" value="DNA-dir_DNA_pol_B_mt/vir"/>
</dbReference>
<dbReference type="Gene3D" id="3.30.420.10">
    <property type="entry name" value="Ribonuclease H-like superfamily/Ribonuclease H"/>
    <property type="match status" value="1"/>
</dbReference>
<keyword evidence="5" id="KW-0235">DNA replication</keyword>
<keyword evidence="7" id="KW-0238">DNA-binding</keyword>
<dbReference type="InterPro" id="IPR036397">
    <property type="entry name" value="RNaseH_sf"/>
</dbReference>
<dbReference type="AlphaFoldDB" id="A0AAN8IWD4"/>
<evidence type="ECO:0000313" key="10">
    <source>
        <dbReference type="EMBL" id="KAK6167070.1"/>
    </source>
</evidence>
<dbReference type="GO" id="GO:0000166">
    <property type="term" value="F:nucleotide binding"/>
    <property type="evidence" value="ECO:0007669"/>
    <property type="project" value="InterPro"/>
</dbReference>
<organism evidence="10 11">
    <name type="scientific">Patella caerulea</name>
    <name type="common">Rayed Mediterranean limpet</name>
    <dbReference type="NCBI Taxonomy" id="87958"/>
    <lineage>
        <taxon>Eukaryota</taxon>
        <taxon>Metazoa</taxon>
        <taxon>Spiralia</taxon>
        <taxon>Lophotrochozoa</taxon>
        <taxon>Mollusca</taxon>
        <taxon>Gastropoda</taxon>
        <taxon>Patellogastropoda</taxon>
        <taxon>Patelloidea</taxon>
        <taxon>Patellidae</taxon>
        <taxon>Patella</taxon>
    </lineage>
</organism>
<evidence type="ECO:0000256" key="4">
    <source>
        <dbReference type="ARBA" id="ARBA00022695"/>
    </source>
</evidence>
<dbReference type="InterPro" id="IPR023211">
    <property type="entry name" value="DNA_pol_palm_dom_sf"/>
</dbReference>
<comment type="caution">
    <text evidence="10">The sequence shown here is derived from an EMBL/GenBank/DDBJ whole genome shotgun (WGS) entry which is preliminary data.</text>
</comment>
<dbReference type="EC" id="2.7.7.7" evidence="2"/>
<name>A0AAN8IWD4_PATCE</name>
<keyword evidence="3" id="KW-0808">Transferase</keyword>
<dbReference type="SUPFAM" id="SSF56672">
    <property type="entry name" value="DNA/RNA polymerases"/>
    <property type="match status" value="1"/>
</dbReference>
<comment type="catalytic activity">
    <reaction evidence="8">
        <text>DNA(n) + a 2'-deoxyribonucleoside 5'-triphosphate = DNA(n+1) + diphosphate</text>
        <dbReference type="Rhea" id="RHEA:22508"/>
        <dbReference type="Rhea" id="RHEA-COMP:17339"/>
        <dbReference type="Rhea" id="RHEA-COMP:17340"/>
        <dbReference type="ChEBI" id="CHEBI:33019"/>
        <dbReference type="ChEBI" id="CHEBI:61560"/>
        <dbReference type="ChEBI" id="CHEBI:173112"/>
        <dbReference type="EC" id="2.7.7.7"/>
    </reaction>
</comment>
<dbReference type="Gene3D" id="3.90.1600.10">
    <property type="entry name" value="Palm domain of DNA polymerase"/>
    <property type="match status" value="1"/>
</dbReference>
<dbReference type="GO" id="GO:0003677">
    <property type="term" value="F:DNA binding"/>
    <property type="evidence" value="ECO:0007669"/>
    <property type="project" value="UniProtKB-KW"/>
</dbReference>
<dbReference type="Proteomes" id="UP001347796">
    <property type="component" value="Unassembled WGS sequence"/>
</dbReference>
<dbReference type="GO" id="GO:0003887">
    <property type="term" value="F:DNA-directed DNA polymerase activity"/>
    <property type="evidence" value="ECO:0007669"/>
    <property type="project" value="UniProtKB-KW"/>
</dbReference>
<evidence type="ECO:0000256" key="7">
    <source>
        <dbReference type="ARBA" id="ARBA00023125"/>
    </source>
</evidence>
<feature type="domain" description="DNA-directed DNA polymerase family B mitochondria/virus" evidence="9">
    <location>
        <begin position="96"/>
        <end position="283"/>
    </location>
</feature>
<dbReference type="PANTHER" id="PTHR33568:SF3">
    <property type="entry name" value="DNA-DIRECTED DNA POLYMERASE"/>
    <property type="match status" value="1"/>
</dbReference>
<evidence type="ECO:0000256" key="5">
    <source>
        <dbReference type="ARBA" id="ARBA00022705"/>
    </source>
</evidence>
<accession>A0AAN8IWD4</accession>
<reference evidence="10 11" key="1">
    <citation type="submission" date="2024-01" db="EMBL/GenBank/DDBJ databases">
        <title>The genome of the rayed Mediterranean limpet Patella caerulea (Linnaeus, 1758).</title>
        <authorList>
            <person name="Anh-Thu Weber A."/>
            <person name="Halstead-Nussloch G."/>
        </authorList>
    </citation>
    <scope>NUCLEOTIDE SEQUENCE [LARGE SCALE GENOMIC DNA]</scope>
    <source>
        <strain evidence="10">AATW-2023a</strain>
        <tissue evidence="10">Whole specimen</tissue>
    </source>
</reference>
<feature type="domain" description="DNA-directed DNA polymerase family B mitochondria/virus" evidence="9">
    <location>
        <begin position="431"/>
        <end position="575"/>
    </location>
</feature>
<keyword evidence="11" id="KW-1185">Reference proteome</keyword>
<dbReference type="EMBL" id="JAZGQO010000018">
    <property type="protein sequence ID" value="KAK6167070.1"/>
    <property type="molecule type" value="Genomic_DNA"/>
</dbReference>
<evidence type="ECO:0000313" key="11">
    <source>
        <dbReference type="Proteomes" id="UP001347796"/>
    </source>
</evidence>
<dbReference type="PANTHER" id="PTHR33568">
    <property type="entry name" value="DNA POLYMERASE"/>
    <property type="match status" value="1"/>
</dbReference>
<dbReference type="InterPro" id="IPR012337">
    <property type="entry name" value="RNaseH-like_sf"/>
</dbReference>
<dbReference type="Pfam" id="PF03175">
    <property type="entry name" value="DNA_pol_B_2"/>
    <property type="match status" value="2"/>
</dbReference>
<dbReference type="SUPFAM" id="SSF53098">
    <property type="entry name" value="Ribonuclease H-like"/>
    <property type="match status" value="1"/>
</dbReference>
<sequence>MKRLNEDVEGENINYFIFYDFETMLDRNNIHVPILCIAHRVCPLCIEKQINEPCDACGAKNPEREYIFYGNECLPQFCQWIIHTEVVQDHFGKNKTLMANRHSRFIAHNSQAFDGLFVLRYFVTHTRLQPKIIANGSKILCISLLDGIRFLDSLAFMPMKLSQFSKTFDLPISKGIFPYMFLKPEHLDYDGVLPDLDFYETSSMSPTDREKVLKWYNKRREDNNHFNTKREIIEYCRDDVNLLRGGCGKFRKLFLELTQISPFQKSVTIASLCSLVYRRKFLPPFTIAVEPQGQYTIHRRYSNAGIRYMQYLEYTENRHIQHARNGGEKIVFNMSVDGWYIDNDDNVEVCAEFLGCVFHGCLCIKNRDQKSPYNNKTMGELYEEHVARMRRLAGSNRRIRCIWECEFRRLTETPAYLDFAQHVPPLVQPLQVRDAFYGGRTNLLKFYHKARKNERIRYLDFTSLYPYVNKISKYPVAHPEIILQGFLPLENYVGFVKCSILPPQNLYIPVLPFRANGKLMFPLCGKCVMEQNKSICTHEATERELSGTWVIFEVTTAIQKGYRLIEIFEVWHYPHTRQYDPNASVIEPEDYDIHVDTINDKYEDIPQATVFEQLPPKDLFGDYINMFLKIKQESSGYPHDLTPTCLECKNV</sequence>
<dbReference type="InterPro" id="IPR043502">
    <property type="entry name" value="DNA/RNA_pol_sf"/>
</dbReference>
<evidence type="ECO:0000256" key="8">
    <source>
        <dbReference type="ARBA" id="ARBA00049244"/>
    </source>
</evidence>
<evidence type="ECO:0000256" key="3">
    <source>
        <dbReference type="ARBA" id="ARBA00022679"/>
    </source>
</evidence>
<evidence type="ECO:0000256" key="6">
    <source>
        <dbReference type="ARBA" id="ARBA00022932"/>
    </source>
</evidence>
<gene>
    <name evidence="10" type="ORF">SNE40_021176</name>
</gene>
<dbReference type="GO" id="GO:0006260">
    <property type="term" value="P:DNA replication"/>
    <property type="evidence" value="ECO:0007669"/>
    <property type="project" value="UniProtKB-KW"/>
</dbReference>
<protein>
    <recommendedName>
        <fullName evidence="2">DNA-directed DNA polymerase</fullName>
        <ecNumber evidence="2">2.7.7.7</ecNumber>
    </recommendedName>
</protein>
<keyword evidence="6" id="KW-0239">DNA-directed DNA polymerase</keyword>
<evidence type="ECO:0000259" key="9">
    <source>
        <dbReference type="Pfam" id="PF03175"/>
    </source>
</evidence>
<comment type="similarity">
    <text evidence="1">Belongs to the DNA polymerase type-B family.</text>
</comment>
<evidence type="ECO:0000256" key="1">
    <source>
        <dbReference type="ARBA" id="ARBA00005755"/>
    </source>
</evidence>
<evidence type="ECO:0000256" key="2">
    <source>
        <dbReference type="ARBA" id="ARBA00012417"/>
    </source>
</evidence>
<proteinExistence type="inferred from homology"/>